<dbReference type="InterPro" id="IPR032675">
    <property type="entry name" value="LRR_dom_sf"/>
</dbReference>
<proteinExistence type="predicted"/>
<protein>
    <recommendedName>
        <fullName evidence="3">F-box domain-containing protein</fullName>
    </recommendedName>
</protein>
<evidence type="ECO:0000313" key="1">
    <source>
        <dbReference type="EMBL" id="KAJ7033681.1"/>
    </source>
</evidence>
<comment type="caution">
    <text evidence="1">The sequence shown here is derived from an EMBL/GenBank/DDBJ whole genome shotgun (WGS) entry which is preliminary data.</text>
</comment>
<reference evidence="1" key="1">
    <citation type="submission" date="2023-03" db="EMBL/GenBank/DDBJ databases">
        <title>Massive genome expansion in bonnet fungi (Mycena s.s.) driven by repeated elements and novel gene families across ecological guilds.</title>
        <authorList>
            <consortium name="Lawrence Berkeley National Laboratory"/>
            <person name="Harder C.B."/>
            <person name="Miyauchi S."/>
            <person name="Viragh M."/>
            <person name="Kuo A."/>
            <person name="Thoen E."/>
            <person name="Andreopoulos B."/>
            <person name="Lu D."/>
            <person name="Skrede I."/>
            <person name="Drula E."/>
            <person name="Henrissat B."/>
            <person name="Morin E."/>
            <person name="Kohler A."/>
            <person name="Barry K."/>
            <person name="LaButti K."/>
            <person name="Morin E."/>
            <person name="Salamov A."/>
            <person name="Lipzen A."/>
            <person name="Mereny Z."/>
            <person name="Hegedus B."/>
            <person name="Baldrian P."/>
            <person name="Stursova M."/>
            <person name="Weitz H."/>
            <person name="Taylor A."/>
            <person name="Grigoriev I.V."/>
            <person name="Nagy L.G."/>
            <person name="Martin F."/>
            <person name="Kauserud H."/>
        </authorList>
    </citation>
    <scope>NUCLEOTIDE SEQUENCE</scope>
    <source>
        <strain evidence="1">CBHHK200</strain>
    </source>
</reference>
<accession>A0AAD6X3N4</accession>
<evidence type="ECO:0000313" key="2">
    <source>
        <dbReference type="Proteomes" id="UP001218188"/>
    </source>
</evidence>
<dbReference type="AlphaFoldDB" id="A0AAD6X3N4"/>
<sequence>MVSSKPWSTSIPMSLLVSLIKHHAGDLRVFSLNTQRPQVTPGVARVPLEIIIEVAEKLSSPEDILSLSLTSSSVYATLLPVLYASVDLRSSRMCRNVIEMLVDGRSDVTRYLRKLVVRPNHVDRRTPQPVKPIDEAWVVQSLIILATSGRLSRLTTFFWDGSEVPQDDSLWSTLRACCPNLRSIGSNVGPKSINPDSELFRFNDLAGFSLTAKTLPDEWDTFLPPEPELPDQLWQMLIVRSPRLEQLRIDVSQRSRRVWDTRRVVDGRWPQLRDLELGDCSMAGNGSSRIYMETPFMRFLALHPALERLRLPSLSSFPRAIILPPSSLPNLREFCGNPAHIKGLPNLPHIRTVTLVHQPLSEKTVSLVCGTLKHMRSLTSLSIWLHLDAQSDHYAVFRNLFDSCRGLKSLDIACSEAPWEMQEFISALRGSRIELTNLTLTRVERAASEPDLRKIATQLAAKNPSLWKLSLRYSFTTWVFLDSIPYVKVGNFVVKDRSKQGSPVVVLEKTAKCSRYRRLSFQLSRWI</sequence>
<dbReference type="SUPFAM" id="SSF52047">
    <property type="entry name" value="RNI-like"/>
    <property type="match status" value="1"/>
</dbReference>
<dbReference type="Gene3D" id="3.80.10.10">
    <property type="entry name" value="Ribonuclease Inhibitor"/>
    <property type="match status" value="1"/>
</dbReference>
<keyword evidence="2" id="KW-1185">Reference proteome</keyword>
<organism evidence="1 2">
    <name type="scientific">Mycena alexandri</name>
    <dbReference type="NCBI Taxonomy" id="1745969"/>
    <lineage>
        <taxon>Eukaryota</taxon>
        <taxon>Fungi</taxon>
        <taxon>Dikarya</taxon>
        <taxon>Basidiomycota</taxon>
        <taxon>Agaricomycotina</taxon>
        <taxon>Agaricomycetes</taxon>
        <taxon>Agaricomycetidae</taxon>
        <taxon>Agaricales</taxon>
        <taxon>Marasmiineae</taxon>
        <taxon>Mycenaceae</taxon>
        <taxon>Mycena</taxon>
    </lineage>
</organism>
<dbReference type="Proteomes" id="UP001218188">
    <property type="component" value="Unassembled WGS sequence"/>
</dbReference>
<dbReference type="EMBL" id="JARJCM010000063">
    <property type="protein sequence ID" value="KAJ7033681.1"/>
    <property type="molecule type" value="Genomic_DNA"/>
</dbReference>
<evidence type="ECO:0008006" key="3">
    <source>
        <dbReference type="Google" id="ProtNLM"/>
    </source>
</evidence>
<gene>
    <name evidence="1" type="ORF">C8F04DRAFT_613878</name>
</gene>
<name>A0AAD6X3N4_9AGAR</name>